<name>A0A433Q8U7_9FUNG</name>
<keyword evidence="3" id="KW-0256">Endoplasmic reticulum</keyword>
<dbReference type="Gene3D" id="1.20.1540.10">
    <property type="entry name" value="Rhomboid-like"/>
    <property type="match status" value="1"/>
</dbReference>
<feature type="transmembrane region" description="Helical" evidence="6">
    <location>
        <begin position="232"/>
        <end position="250"/>
    </location>
</feature>
<dbReference type="GO" id="GO:0042058">
    <property type="term" value="P:regulation of epidermal growth factor receptor signaling pathway"/>
    <property type="evidence" value="ECO:0007669"/>
    <property type="project" value="TreeGrafter"/>
</dbReference>
<dbReference type="PANTHER" id="PTHR45965">
    <property type="entry name" value="INACTIVE RHOMBOID PROTEIN"/>
    <property type="match status" value="1"/>
</dbReference>
<evidence type="ECO:0000256" key="6">
    <source>
        <dbReference type="SAM" id="Phobius"/>
    </source>
</evidence>
<keyword evidence="4 6" id="KW-1133">Transmembrane helix</keyword>
<feature type="domain" description="Peptidase S54 rhomboid" evidence="7">
    <location>
        <begin position="121"/>
        <end position="194"/>
    </location>
</feature>
<dbReference type="InterPro" id="IPR022764">
    <property type="entry name" value="Peptidase_S54_rhomboid_dom"/>
</dbReference>
<feature type="transmembrane region" description="Helical" evidence="6">
    <location>
        <begin position="180"/>
        <end position="198"/>
    </location>
</feature>
<evidence type="ECO:0000256" key="4">
    <source>
        <dbReference type="ARBA" id="ARBA00022989"/>
    </source>
</evidence>
<protein>
    <recommendedName>
        <fullName evidence="7">Peptidase S54 rhomboid domain-containing protein</fullName>
    </recommendedName>
</protein>
<keyword evidence="9" id="KW-1185">Reference proteome</keyword>
<evidence type="ECO:0000256" key="2">
    <source>
        <dbReference type="ARBA" id="ARBA00022692"/>
    </source>
</evidence>
<dbReference type="InterPro" id="IPR051512">
    <property type="entry name" value="Inactive_Rhomboid"/>
</dbReference>
<dbReference type="InterPro" id="IPR035952">
    <property type="entry name" value="Rhomboid-like_sf"/>
</dbReference>
<comment type="caution">
    <text evidence="8">The sequence shown here is derived from an EMBL/GenBank/DDBJ whole genome shotgun (WGS) entry which is preliminary data.</text>
</comment>
<evidence type="ECO:0000313" key="9">
    <source>
        <dbReference type="Proteomes" id="UP000274822"/>
    </source>
</evidence>
<evidence type="ECO:0000256" key="5">
    <source>
        <dbReference type="ARBA" id="ARBA00023136"/>
    </source>
</evidence>
<accession>A0A433Q8U7</accession>
<keyword evidence="5 6" id="KW-0472">Membrane</keyword>
<feature type="transmembrane region" description="Helical" evidence="6">
    <location>
        <begin position="205"/>
        <end position="226"/>
    </location>
</feature>
<feature type="transmembrane region" description="Helical" evidence="6">
    <location>
        <begin position="121"/>
        <end position="143"/>
    </location>
</feature>
<evidence type="ECO:0000313" key="8">
    <source>
        <dbReference type="EMBL" id="RUS26182.1"/>
    </source>
</evidence>
<evidence type="ECO:0000256" key="3">
    <source>
        <dbReference type="ARBA" id="ARBA00022824"/>
    </source>
</evidence>
<sequence length="251" mass="28640">MHIKISADMPSLRSDSAILKMADESLDLPYNDVQEVLNRLGQLDAHRDVVRHRNHRGRDHDQEKIFHNLPLRRHRRVYLRRQLRPNPQSYVPPPPPIFVLLLPSKPHSSLFPTHLPLLPTAASMGCSGALFGLIGCLLVDLIQNWRLILKPWWELAKLVILTLISFAFGLLPWLDNFAHIGGFFTGMFAGILLIPAIHFSKAHRLGIWIARIISLPILVCIFYFGITNFYSGKDPAAVSVWILVMLFRILQ</sequence>
<dbReference type="SUPFAM" id="SSF144091">
    <property type="entry name" value="Rhomboid-like"/>
    <property type="match status" value="1"/>
</dbReference>
<comment type="subcellular location">
    <subcellularLocation>
        <location evidence="1">Endoplasmic reticulum membrane</location>
        <topology evidence="1">Multi-pass membrane protein</topology>
    </subcellularLocation>
</comment>
<feature type="transmembrane region" description="Helical" evidence="6">
    <location>
        <begin position="155"/>
        <end position="174"/>
    </location>
</feature>
<dbReference type="EMBL" id="RBNJ01011033">
    <property type="protein sequence ID" value="RUS26182.1"/>
    <property type="molecule type" value="Genomic_DNA"/>
</dbReference>
<dbReference type="Proteomes" id="UP000274822">
    <property type="component" value="Unassembled WGS sequence"/>
</dbReference>
<evidence type="ECO:0000256" key="1">
    <source>
        <dbReference type="ARBA" id="ARBA00004477"/>
    </source>
</evidence>
<dbReference type="AlphaFoldDB" id="A0A433Q8U7"/>
<organism evidence="8 9">
    <name type="scientific">Jimgerdemannia flammicorona</name>
    <dbReference type="NCBI Taxonomy" id="994334"/>
    <lineage>
        <taxon>Eukaryota</taxon>
        <taxon>Fungi</taxon>
        <taxon>Fungi incertae sedis</taxon>
        <taxon>Mucoromycota</taxon>
        <taxon>Mucoromycotina</taxon>
        <taxon>Endogonomycetes</taxon>
        <taxon>Endogonales</taxon>
        <taxon>Endogonaceae</taxon>
        <taxon>Jimgerdemannia</taxon>
    </lineage>
</organism>
<dbReference type="GO" id="GO:0004252">
    <property type="term" value="F:serine-type endopeptidase activity"/>
    <property type="evidence" value="ECO:0007669"/>
    <property type="project" value="InterPro"/>
</dbReference>
<reference evidence="8 9" key="1">
    <citation type="journal article" date="2018" name="New Phytol.">
        <title>Phylogenomics of Endogonaceae and evolution of mycorrhizas within Mucoromycota.</title>
        <authorList>
            <person name="Chang Y."/>
            <person name="Desiro A."/>
            <person name="Na H."/>
            <person name="Sandor L."/>
            <person name="Lipzen A."/>
            <person name="Clum A."/>
            <person name="Barry K."/>
            <person name="Grigoriev I.V."/>
            <person name="Martin F.M."/>
            <person name="Stajich J.E."/>
            <person name="Smith M.E."/>
            <person name="Bonito G."/>
            <person name="Spatafora J.W."/>
        </authorList>
    </citation>
    <scope>NUCLEOTIDE SEQUENCE [LARGE SCALE GENOMIC DNA]</scope>
    <source>
        <strain evidence="8 9">AD002</strain>
    </source>
</reference>
<dbReference type="GO" id="GO:0005789">
    <property type="term" value="C:endoplasmic reticulum membrane"/>
    <property type="evidence" value="ECO:0007669"/>
    <property type="project" value="UniProtKB-SubCell"/>
</dbReference>
<dbReference type="GO" id="GO:0050708">
    <property type="term" value="P:regulation of protein secretion"/>
    <property type="evidence" value="ECO:0007669"/>
    <property type="project" value="TreeGrafter"/>
</dbReference>
<proteinExistence type="predicted"/>
<dbReference type="Pfam" id="PF01694">
    <property type="entry name" value="Rhomboid"/>
    <property type="match status" value="1"/>
</dbReference>
<gene>
    <name evidence="8" type="ORF">BC938DRAFT_471124</name>
</gene>
<keyword evidence="2 6" id="KW-0812">Transmembrane</keyword>
<dbReference type="PANTHER" id="PTHR45965:SF3">
    <property type="entry name" value="INACTIVE RHOMBOID PROTEIN 1"/>
    <property type="match status" value="1"/>
</dbReference>
<evidence type="ECO:0000259" key="7">
    <source>
        <dbReference type="Pfam" id="PF01694"/>
    </source>
</evidence>